<dbReference type="GO" id="GO:0045893">
    <property type="term" value="P:positive regulation of DNA-templated transcription"/>
    <property type="evidence" value="ECO:0007669"/>
    <property type="project" value="TreeGrafter"/>
</dbReference>
<protein>
    <submittedName>
        <fullName evidence="3">Transcription factor VOZ1 isoform X1</fullName>
    </submittedName>
</protein>
<name>A0A6I9R579_ELAGV</name>
<sequence length="634" mass="70590">MLQACECETEQIRPVKESNKSPSLPPRFPQPQVPAKLALRGFQSPSKSTSSRLSSSSILLSPLSVPPNPAFLPLLPIQIALLRYIGRVSERNQGGLGEGFGLGLVGRKWEKVRRPYVGRRPTSSSKTRPRTGWMTFRGCSATSSPPRCSASGRPSLTSPLRFLFPQLPSETLRLLQLSEEEDDATSKLALPAPGKAKAEPLDVPSELPSETLRLLQLSEEEDDATSKLALPAPGKAKAEPLDVPEPYVEEIQGGETAVFQEDYYVNQELTEHEFLYGERYKSNLHAGTDHAIINCLDRTAHLDYQQFSLHQELHHNVYLNTNSSEQNGEDVLPHMSDLLPTICPPPSAFLGPKCALWDCPRPAQGSEWCQDYCSSFHATLALNEGPPGMAPVLRPGGVDLKDSPLFAALCAKTQGKNVGILVCEGAATAKSPWNVPELFDLSVLEGESIREWLFFDKPRRAFESGNRKQRSLPDYSGRGWHESRKQVMKECGGSKRSYYMDPQPLTHFEWHLYEYEISNCDDLALYKLEFKFVDAKKSSRAKLTGTSLVDLQRQMGRLNAENSVDNKKNTKSRTKANQKGIAESMYSSPHIANQKENVLNFYHASDQMVSLNENSAYGPSFQYVYSVEKDCYGT</sequence>
<dbReference type="InParanoid" id="A0A6I9R579"/>
<feature type="compositionally biased region" description="Pro residues" evidence="1">
    <location>
        <begin position="23"/>
        <end position="32"/>
    </location>
</feature>
<feature type="compositionally biased region" description="Basic and acidic residues" evidence="1">
    <location>
        <begin position="10"/>
        <end position="19"/>
    </location>
</feature>
<keyword evidence="2" id="KW-1185">Reference proteome</keyword>
<dbReference type="OrthoDB" id="1848362at2759"/>
<dbReference type="PANTHER" id="PTHR33873:SF15">
    <property type="entry name" value="TRANSCRIPTION FACTOR VOZ2"/>
    <property type="match status" value="1"/>
</dbReference>
<dbReference type="InterPro" id="IPR039277">
    <property type="entry name" value="VOZ1/VOZ2"/>
</dbReference>
<dbReference type="RefSeq" id="XP_010920855.2">
    <property type="nucleotide sequence ID" value="XM_010922553.3"/>
</dbReference>
<dbReference type="AlphaFoldDB" id="A0A6I9R579"/>
<dbReference type="GeneID" id="105044603"/>
<gene>
    <name evidence="3" type="primary">LOC105044603</name>
</gene>
<proteinExistence type="predicted"/>
<organism evidence="2 3">
    <name type="scientific">Elaeis guineensis var. tenera</name>
    <name type="common">Oil palm</name>
    <dbReference type="NCBI Taxonomy" id="51953"/>
    <lineage>
        <taxon>Eukaryota</taxon>
        <taxon>Viridiplantae</taxon>
        <taxon>Streptophyta</taxon>
        <taxon>Embryophyta</taxon>
        <taxon>Tracheophyta</taxon>
        <taxon>Spermatophyta</taxon>
        <taxon>Magnoliopsida</taxon>
        <taxon>Liliopsida</taxon>
        <taxon>Arecaceae</taxon>
        <taxon>Arecoideae</taxon>
        <taxon>Cocoseae</taxon>
        <taxon>Elaeidinae</taxon>
        <taxon>Elaeis</taxon>
    </lineage>
</organism>
<dbReference type="PANTHER" id="PTHR33873">
    <property type="entry name" value="TRANSCRIPTION FACTOR VOZ1"/>
    <property type="match status" value="1"/>
</dbReference>
<feature type="region of interest" description="Disordered" evidence="1">
    <location>
        <begin position="1"/>
        <end position="32"/>
    </location>
</feature>
<evidence type="ECO:0000313" key="3">
    <source>
        <dbReference type="RefSeq" id="XP_010920855.2"/>
    </source>
</evidence>
<dbReference type="KEGG" id="egu:105044603"/>
<dbReference type="Proteomes" id="UP000504607">
    <property type="component" value="Chromosome 1"/>
</dbReference>
<feature type="region of interest" description="Disordered" evidence="1">
    <location>
        <begin position="117"/>
        <end position="138"/>
    </location>
</feature>
<evidence type="ECO:0000256" key="1">
    <source>
        <dbReference type="SAM" id="MobiDB-lite"/>
    </source>
</evidence>
<dbReference type="GO" id="GO:0043565">
    <property type="term" value="F:sequence-specific DNA binding"/>
    <property type="evidence" value="ECO:0007669"/>
    <property type="project" value="TreeGrafter"/>
</dbReference>
<evidence type="ECO:0000313" key="2">
    <source>
        <dbReference type="Proteomes" id="UP000504607"/>
    </source>
</evidence>
<dbReference type="GO" id="GO:0048578">
    <property type="term" value="P:positive regulation of long-day photoperiodism, flowering"/>
    <property type="evidence" value="ECO:0007669"/>
    <property type="project" value="InterPro"/>
</dbReference>
<accession>A0A6I9R579</accession>
<dbReference type="FunCoup" id="A0A6I9R579">
    <property type="interactions" value="3135"/>
</dbReference>
<reference evidence="3" key="1">
    <citation type="submission" date="2025-08" db="UniProtKB">
        <authorList>
            <consortium name="RefSeq"/>
        </authorList>
    </citation>
    <scope>IDENTIFICATION</scope>
</reference>
<dbReference type="GO" id="GO:0005634">
    <property type="term" value="C:nucleus"/>
    <property type="evidence" value="ECO:0007669"/>
    <property type="project" value="TreeGrafter"/>
</dbReference>